<evidence type="ECO:0000256" key="1">
    <source>
        <dbReference type="SAM" id="Phobius"/>
    </source>
</evidence>
<evidence type="ECO:0000313" key="3">
    <source>
        <dbReference type="Proteomes" id="UP000245468"/>
    </source>
</evidence>
<reference evidence="3" key="1">
    <citation type="submission" date="2018-05" db="EMBL/GenBank/DDBJ databases">
        <title>Pseudarcicella sp. HME7025 Genome sequencing and assembly.</title>
        <authorList>
            <person name="Kim H."/>
            <person name="Kang H."/>
            <person name="Joh K."/>
        </authorList>
    </citation>
    <scope>NUCLEOTIDE SEQUENCE [LARGE SCALE GENOMIC DNA]</scope>
    <source>
        <strain evidence="3">HME7025</strain>
    </source>
</reference>
<proteinExistence type="predicted"/>
<feature type="transmembrane region" description="Helical" evidence="1">
    <location>
        <begin position="47"/>
        <end position="65"/>
    </location>
</feature>
<keyword evidence="1" id="KW-0472">Membrane</keyword>
<accession>A0A2S2DT30</accession>
<evidence type="ECO:0000313" key="2">
    <source>
        <dbReference type="EMBL" id="AWL08551.1"/>
    </source>
</evidence>
<name>A0A2S2DT30_9BACT</name>
<sequence length="72" mass="8336">MSISFPRFLGPFEGLLIFFSVLYLIALVIAIVITLKSKYYSPIDKLIRVLLILHAPFLGIILVFYEWKYGKL</sequence>
<gene>
    <name evidence="2" type="ORF">HME7025_00679</name>
</gene>
<dbReference type="AlphaFoldDB" id="A0A2S2DT30"/>
<dbReference type="KEGG" id="psez:HME7025_00679"/>
<dbReference type="Proteomes" id="UP000245468">
    <property type="component" value="Chromosome"/>
</dbReference>
<feature type="transmembrane region" description="Helical" evidence="1">
    <location>
        <begin position="15"/>
        <end position="35"/>
    </location>
</feature>
<protein>
    <submittedName>
        <fullName evidence="2">Uncharacterized protein</fullName>
    </submittedName>
</protein>
<organism evidence="2 3">
    <name type="scientific">Aquirufa nivalisilvae</name>
    <dbReference type="NCBI Taxonomy" id="2516557"/>
    <lineage>
        <taxon>Bacteria</taxon>
        <taxon>Pseudomonadati</taxon>
        <taxon>Bacteroidota</taxon>
        <taxon>Cytophagia</taxon>
        <taxon>Cytophagales</taxon>
        <taxon>Flectobacillaceae</taxon>
        <taxon>Aquirufa</taxon>
    </lineage>
</organism>
<dbReference type="EMBL" id="CP029346">
    <property type="protein sequence ID" value="AWL08551.1"/>
    <property type="molecule type" value="Genomic_DNA"/>
</dbReference>
<keyword evidence="1" id="KW-1133">Transmembrane helix</keyword>
<keyword evidence="1" id="KW-0812">Transmembrane</keyword>
<keyword evidence="3" id="KW-1185">Reference proteome</keyword>